<dbReference type="Proteomes" id="UP001273935">
    <property type="component" value="Unassembled WGS sequence"/>
</dbReference>
<evidence type="ECO:0000313" key="1">
    <source>
        <dbReference type="EMBL" id="MDV3441745.1"/>
    </source>
</evidence>
<gene>
    <name evidence="1" type="ORF">R0G64_20215</name>
</gene>
<name>A0ABU3XW77_9GAMM</name>
<accession>A0ABU3XW77</accession>
<protein>
    <submittedName>
        <fullName evidence="1">PAAR domain-containing protein</fullName>
    </submittedName>
</protein>
<sequence>MSGKPAARLSDSTICPVPGHGVTPVQTGSPDVLFNNLPAARLGDAAGCGQAVSGAVSASVFINGKNAALLGSTLSHGGAVISGSGDILIGDTVVTAPFSAPMPLECRPWIGFQIPAVESYAGWTCIAHFDDGTTLSSCFDANNTVLFSNPTGSVCTRLEMPVSVESEQPSVTECLLSIINGGIANGLDS</sequence>
<reference evidence="1 2" key="1">
    <citation type="submission" date="2023-10" db="EMBL/GenBank/DDBJ databases">
        <title>Pseudomonas otitidis isolated from a paediatric patient with cystic fibrosis in Chile.</title>
        <authorList>
            <person name="Amsteins-Romero L."/>
            <person name="Opazo-Capurro A."/>
            <person name="Matus-Kohler M."/>
            <person name="Gonzalez-Rocha G."/>
        </authorList>
    </citation>
    <scope>NUCLEOTIDE SEQUENCE [LARGE SCALE GENOMIC DNA]</scope>
    <source>
        <strain evidence="1 2">P-714</strain>
    </source>
</reference>
<proteinExistence type="predicted"/>
<dbReference type="EMBL" id="JAWJUL010000086">
    <property type="protein sequence ID" value="MDV3441745.1"/>
    <property type="molecule type" value="Genomic_DNA"/>
</dbReference>
<evidence type="ECO:0000313" key="2">
    <source>
        <dbReference type="Proteomes" id="UP001273935"/>
    </source>
</evidence>
<keyword evidence="2" id="KW-1185">Reference proteome</keyword>
<dbReference type="Pfam" id="PF05488">
    <property type="entry name" value="PAAR_motif"/>
    <property type="match status" value="1"/>
</dbReference>
<dbReference type="InterPro" id="IPR008727">
    <property type="entry name" value="PAAR_motif"/>
</dbReference>
<dbReference type="RefSeq" id="WP_279815693.1">
    <property type="nucleotide sequence ID" value="NZ_CP133395.1"/>
</dbReference>
<comment type="caution">
    <text evidence="1">The sequence shown here is derived from an EMBL/GenBank/DDBJ whole genome shotgun (WGS) entry which is preliminary data.</text>
</comment>
<dbReference type="CDD" id="cd14743">
    <property type="entry name" value="PAAR_CT_1"/>
    <property type="match status" value="1"/>
</dbReference>
<dbReference type="Gene3D" id="2.60.200.60">
    <property type="match status" value="2"/>
</dbReference>
<organism evidence="1 2">
    <name type="scientific">Metapseudomonas otitidis</name>
    <dbReference type="NCBI Taxonomy" id="319939"/>
    <lineage>
        <taxon>Bacteria</taxon>
        <taxon>Pseudomonadati</taxon>
        <taxon>Pseudomonadota</taxon>
        <taxon>Gammaproteobacteria</taxon>
        <taxon>Pseudomonadales</taxon>
        <taxon>Pseudomonadaceae</taxon>
        <taxon>Metapseudomonas</taxon>
    </lineage>
</organism>